<keyword evidence="4" id="KW-1185">Reference proteome</keyword>
<feature type="domain" description="HPt" evidence="2">
    <location>
        <begin position="17"/>
        <end position="108"/>
    </location>
</feature>
<organism evidence="3 4">
    <name type="scientific">Candidatus Nitrospira nitrosa</name>
    <dbReference type="NCBI Taxonomy" id="1742972"/>
    <lineage>
        <taxon>Bacteria</taxon>
        <taxon>Pseudomonadati</taxon>
        <taxon>Nitrospirota</taxon>
        <taxon>Nitrospiria</taxon>
        <taxon>Nitrospirales</taxon>
        <taxon>Nitrospiraceae</taxon>
        <taxon>Nitrospira</taxon>
    </lineage>
</organism>
<dbReference type="PROSITE" id="PS50894">
    <property type="entry name" value="HPT"/>
    <property type="match status" value="1"/>
</dbReference>
<evidence type="ECO:0000313" key="3">
    <source>
        <dbReference type="EMBL" id="CUS37437.1"/>
    </source>
</evidence>
<dbReference type="AlphaFoldDB" id="A0A0S4LL55"/>
<gene>
    <name evidence="3" type="ORF">COMA1_40054</name>
</gene>
<dbReference type="EMBL" id="CZQA01000010">
    <property type="protein sequence ID" value="CUS37437.1"/>
    <property type="molecule type" value="Genomic_DNA"/>
</dbReference>
<dbReference type="GO" id="GO:0004672">
    <property type="term" value="F:protein kinase activity"/>
    <property type="evidence" value="ECO:0007669"/>
    <property type="project" value="UniProtKB-ARBA"/>
</dbReference>
<keyword evidence="1" id="KW-0597">Phosphoprotein</keyword>
<evidence type="ECO:0000313" key="4">
    <source>
        <dbReference type="Proteomes" id="UP000199032"/>
    </source>
</evidence>
<evidence type="ECO:0000256" key="1">
    <source>
        <dbReference type="PROSITE-ProRule" id="PRU00110"/>
    </source>
</evidence>
<dbReference type="RefSeq" id="WP_090749911.1">
    <property type="nucleotide sequence ID" value="NZ_CZQA01000010.1"/>
</dbReference>
<accession>A0A0S4LL55</accession>
<name>A0A0S4LL55_9BACT</name>
<evidence type="ECO:0000259" key="2">
    <source>
        <dbReference type="PROSITE" id="PS50894"/>
    </source>
</evidence>
<dbReference type="SUPFAM" id="SSF47226">
    <property type="entry name" value="Histidine-containing phosphotransfer domain, HPT domain"/>
    <property type="match status" value="1"/>
</dbReference>
<protein>
    <submittedName>
        <fullName evidence="3">Hpt protein</fullName>
    </submittedName>
</protein>
<dbReference type="InterPro" id="IPR036641">
    <property type="entry name" value="HPT_dom_sf"/>
</dbReference>
<dbReference type="Gene3D" id="1.20.120.160">
    <property type="entry name" value="HPT domain"/>
    <property type="match status" value="1"/>
</dbReference>
<proteinExistence type="predicted"/>
<dbReference type="GO" id="GO:0000160">
    <property type="term" value="P:phosphorelay signal transduction system"/>
    <property type="evidence" value="ECO:0007669"/>
    <property type="project" value="InterPro"/>
</dbReference>
<dbReference type="STRING" id="1742972.COMA1_40054"/>
<sequence length="108" mass="11913">MTPPGSQNARTPIHVGISRDLEDIVPIFLENRRKDLQTLRVAVGAQDFATLQTLGHRMKGDGGGYGFDAISQTGAKLESAAKRQDLSAIEHCIAELEDFLNRVTVFYR</sequence>
<reference evidence="3 4" key="1">
    <citation type="submission" date="2015-10" db="EMBL/GenBank/DDBJ databases">
        <authorList>
            <person name="Gilbert D.G."/>
        </authorList>
    </citation>
    <scope>NUCLEOTIDE SEQUENCE [LARGE SCALE GENOMIC DNA]</scope>
    <source>
        <strain evidence="3">COMA1</strain>
    </source>
</reference>
<dbReference type="Pfam" id="PF01627">
    <property type="entry name" value="Hpt"/>
    <property type="match status" value="1"/>
</dbReference>
<feature type="modified residue" description="Phosphohistidine" evidence="1">
    <location>
        <position position="56"/>
    </location>
</feature>
<dbReference type="Proteomes" id="UP000199032">
    <property type="component" value="Unassembled WGS sequence"/>
</dbReference>
<dbReference type="InterPro" id="IPR008207">
    <property type="entry name" value="Sig_transdc_His_kin_Hpt_dom"/>
</dbReference>
<dbReference type="OrthoDB" id="9792360at2"/>